<dbReference type="AlphaFoldDB" id="A0A327WTM7"/>
<name>A0A327WTM7_LARAB</name>
<evidence type="ECO:0000256" key="8">
    <source>
        <dbReference type="ARBA" id="ARBA00034708"/>
    </source>
</evidence>
<feature type="transmembrane region" description="Helical" evidence="9">
    <location>
        <begin position="229"/>
        <end position="247"/>
    </location>
</feature>
<keyword evidence="11" id="KW-1185">Reference proteome</keyword>
<keyword evidence="3" id="KW-1003">Cell membrane</keyword>
<dbReference type="GO" id="GO:0005886">
    <property type="term" value="C:plasma membrane"/>
    <property type="evidence" value="ECO:0007669"/>
    <property type="project" value="UniProtKB-SubCell"/>
</dbReference>
<reference evidence="10 11" key="1">
    <citation type="submission" date="2018-06" db="EMBL/GenBank/DDBJ databases">
        <title>Genomic Encyclopedia of Archaeal and Bacterial Type Strains, Phase II (KMG-II): from individual species to whole genera.</title>
        <authorList>
            <person name="Goeker M."/>
        </authorList>
    </citation>
    <scope>NUCLEOTIDE SEQUENCE [LARGE SCALE GENOMIC DNA]</scope>
    <source>
        <strain evidence="10 11">DSM 21851</strain>
    </source>
</reference>
<dbReference type="Proteomes" id="UP000248790">
    <property type="component" value="Unassembled WGS sequence"/>
</dbReference>
<protein>
    <submittedName>
        <fullName evidence="10">Putative membrane protein</fullName>
    </submittedName>
</protein>
<evidence type="ECO:0000256" key="9">
    <source>
        <dbReference type="SAM" id="Phobius"/>
    </source>
</evidence>
<feature type="transmembrane region" description="Helical" evidence="9">
    <location>
        <begin position="20"/>
        <end position="37"/>
    </location>
</feature>
<evidence type="ECO:0000313" key="11">
    <source>
        <dbReference type="Proteomes" id="UP000248790"/>
    </source>
</evidence>
<proteinExistence type="inferred from homology"/>
<evidence type="ECO:0000256" key="5">
    <source>
        <dbReference type="ARBA" id="ARBA00022989"/>
    </source>
</evidence>
<evidence type="ECO:0000256" key="4">
    <source>
        <dbReference type="ARBA" id="ARBA00022692"/>
    </source>
</evidence>
<organism evidence="10 11">
    <name type="scientific">Larkinella arboricola</name>
    <dbReference type="NCBI Taxonomy" id="643671"/>
    <lineage>
        <taxon>Bacteria</taxon>
        <taxon>Pseudomonadati</taxon>
        <taxon>Bacteroidota</taxon>
        <taxon>Cytophagia</taxon>
        <taxon>Cytophagales</taxon>
        <taxon>Spirosomataceae</taxon>
        <taxon>Larkinella</taxon>
    </lineage>
</organism>
<dbReference type="OrthoDB" id="445589at2"/>
<keyword evidence="2" id="KW-0813">Transport</keyword>
<gene>
    <name evidence="10" type="ORF">LX87_03613</name>
</gene>
<sequence>MLLEKPIPLTFLIRRIRREVLFILLFSNVVVLAKHFFDLWYLTIPIAIPTLLGTCISLLLAFRTNQAYERWWEARTIWGAIVNDSRSFIRQLLMYLPALPHRQTIIHSFVQRQCAWCFVLGDSLREQSLADRLSEFLPPETVKHILSFDNKPNALLLDHGLSIQQLYRDGHLTDYQMVHLSTTLNNLTDSMGRCERIKSTPFPRTYTFNMQVFIYLFAAILPFSFEESLYYLDVPLVTLISSGFLLIEKSALQLQNPFETKETDTAVTTIARNIEITLKTMTGYTPIPDKIQPYDFYAL</sequence>
<comment type="similarity">
    <text evidence="8">Belongs to the anion channel-forming bestrophin (TC 1.A.46) family.</text>
</comment>
<accession>A0A327WTM7</accession>
<dbReference type="PANTHER" id="PTHR33281:SF19">
    <property type="entry name" value="VOLTAGE-DEPENDENT ANION CHANNEL-FORMING PROTEIN YNEE"/>
    <property type="match status" value="1"/>
</dbReference>
<keyword evidence="6" id="KW-0406">Ion transport</keyword>
<dbReference type="GO" id="GO:0005254">
    <property type="term" value="F:chloride channel activity"/>
    <property type="evidence" value="ECO:0007669"/>
    <property type="project" value="InterPro"/>
</dbReference>
<dbReference type="EMBL" id="QLMC01000004">
    <property type="protein sequence ID" value="RAJ95863.1"/>
    <property type="molecule type" value="Genomic_DNA"/>
</dbReference>
<evidence type="ECO:0000256" key="1">
    <source>
        <dbReference type="ARBA" id="ARBA00004651"/>
    </source>
</evidence>
<dbReference type="PANTHER" id="PTHR33281">
    <property type="entry name" value="UPF0187 PROTEIN YNEE"/>
    <property type="match status" value="1"/>
</dbReference>
<keyword evidence="5 9" id="KW-1133">Transmembrane helix</keyword>
<evidence type="ECO:0000313" key="10">
    <source>
        <dbReference type="EMBL" id="RAJ95863.1"/>
    </source>
</evidence>
<dbReference type="Pfam" id="PF25539">
    <property type="entry name" value="Bestrophin_2"/>
    <property type="match status" value="1"/>
</dbReference>
<dbReference type="InterPro" id="IPR044669">
    <property type="entry name" value="YneE/VCCN1/2-like"/>
</dbReference>
<feature type="transmembrane region" description="Helical" evidence="9">
    <location>
        <begin position="206"/>
        <end position="223"/>
    </location>
</feature>
<comment type="caution">
    <text evidence="10">The sequence shown here is derived from an EMBL/GenBank/DDBJ whole genome shotgun (WGS) entry which is preliminary data.</text>
</comment>
<comment type="subcellular location">
    <subcellularLocation>
        <location evidence="1">Cell membrane</location>
        <topology evidence="1">Multi-pass membrane protein</topology>
    </subcellularLocation>
</comment>
<keyword evidence="4 9" id="KW-0812">Transmembrane</keyword>
<feature type="transmembrane region" description="Helical" evidence="9">
    <location>
        <begin position="43"/>
        <end position="62"/>
    </location>
</feature>
<evidence type="ECO:0000256" key="7">
    <source>
        <dbReference type="ARBA" id="ARBA00023136"/>
    </source>
</evidence>
<evidence type="ECO:0000256" key="3">
    <source>
        <dbReference type="ARBA" id="ARBA00022475"/>
    </source>
</evidence>
<keyword evidence="7 9" id="KW-0472">Membrane</keyword>
<evidence type="ECO:0000256" key="6">
    <source>
        <dbReference type="ARBA" id="ARBA00023065"/>
    </source>
</evidence>
<evidence type="ECO:0000256" key="2">
    <source>
        <dbReference type="ARBA" id="ARBA00022448"/>
    </source>
</evidence>